<dbReference type="GO" id="GO:0009253">
    <property type="term" value="P:peptidoglycan catabolic process"/>
    <property type="evidence" value="ECO:0007669"/>
    <property type="project" value="InterPro"/>
</dbReference>
<dbReference type="STRING" id="457570.Nther_0233"/>
<keyword evidence="1 4" id="KW-0378">Hydrolase</keyword>
<dbReference type="PANTHER" id="PTHR30404">
    <property type="entry name" value="N-ACETYLMURAMOYL-L-ALANINE AMIDASE"/>
    <property type="match status" value="1"/>
</dbReference>
<evidence type="ECO:0000259" key="3">
    <source>
        <dbReference type="SMART" id="SM00646"/>
    </source>
</evidence>
<dbReference type="FunCoup" id="B2A4R0">
    <property type="interactions" value="64"/>
</dbReference>
<dbReference type="GO" id="GO:0008745">
    <property type="term" value="F:N-acetylmuramoyl-L-alanine amidase activity"/>
    <property type="evidence" value="ECO:0007669"/>
    <property type="project" value="UniProtKB-EC"/>
</dbReference>
<dbReference type="Pfam" id="PF01520">
    <property type="entry name" value="Amidase_3"/>
    <property type="match status" value="1"/>
</dbReference>
<accession>B2A4R0</accession>
<dbReference type="GO" id="GO:0030288">
    <property type="term" value="C:outer membrane-bounded periplasmic space"/>
    <property type="evidence" value="ECO:0007669"/>
    <property type="project" value="TreeGrafter"/>
</dbReference>
<evidence type="ECO:0000313" key="5">
    <source>
        <dbReference type="Proteomes" id="UP000001683"/>
    </source>
</evidence>
<feature type="transmembrane region" description="Helical" evidence="2">
    <location>
        <begin position="13"/>
        <end position="34"/>
    </location>
</feature>
<dbReference type="RefSeq" id="WP_012446721.1">
    <property type="nucleotide sequence ID" value="NC_010718.1"/>
</dbReference>
<organism evidence="4 5">
    <name type="scientific">Natranaerobius thermophilus (strain ATCC BAA-1301 / DSM 18059 / JW/NM-WN-LF)</name>
    <dbReference type="NCBI Taxonomy" id="457570"/>
    <lineage>
        <taxon>Bacteria</taxon>
        <taxon>Bacillati</taxon>
        <taxon>Bacillota</taxon>
        <taxon>Clostridia</taxon>
        <taxon>Natranaerobiales</taxon>
        <taxon>Natranaerobiaceae</taxon>
        <taxon>Natranaerobius</taxon>
    </lineage>
</organism>
<feature type="domain" description="MurNAc-LAA" evidence="3">
    <location>
        <begin position="140"/>
        <end position="260"/>
    </location>
</feature>
<evidence type="ECO:0000313" key="4">
    <source>
        <dbReference type="EMBL" id="ACB83832.1"/>
    </source>
</evidence>
<reference evidence="4 5" key="1">
    <citation type="submission" date="2008-04" db="EMBL/GenBank/DDBJ databases">
        <title>Complete sequence of chromosome of Natranaerobius thermophilus JW/NM-WN-LF.</title>
        <authorList>
            <consortium name="US DOE Joint Genome Institute"/>
            <person name="Copeland A."/>
            <person name="Lucas S."/>
            <person name="Lapidus A."/>
            <person name="Glavina del Rio T."/>
            <person name="Dalin E."/>
            <person name="Tice H."/>
            <person name="Bruce D."/>
            <person name="Goodwin L."/>
            <person name="Pitluck S."/>
            <person name="Chertkov O."/>
            <person name="Brettin T."/>
            <person name="Detter J.C."/>
            <person name="Han C."/>
            <person name="Kuske C.R."/>
            <person name="Schmutz J."/>
            <person name="Larimer F."/>
            <person name="Land M."/>
            <person name="Hauser L."/>
            <person name="Kyrpides N."/>
            <person name="Lykidis A."/>
            <person name="Mesbah N.M."/>
            <person name="Wiegel J."/>
        </authorList>
    </citation>
    <scope>NUCLEOTIDE SEQUENCE [LARGE SCALE GENOMIC DNA]</scope>
    <source>
        <strain evidence="5">ATCC BAA-1301 / DSM 18059 / JW/NM-WN-LF</strain>
    </source>
</reference>
<dbReference type="eggNOG" id="COG0860">
    <property type="taxonomic scope" value="Bacteria"/>
</dbReference>
<dbReference type="KEGG" id="nth:Nther_0233"/>
<dbReference type="EC" id="3.5.1.28" evidence="4"/>
<dbReference type="PANTHER" id="PTHR30404:SF0">
    <property type="entry name" value="N-ACETYLMURAMOYL-L-ALANINE AMIDASE AMIC"/>
    <property type="match status" value="1"/>
</dbReference>
<dbReference type="Proteomes" id="UP000001683">
    <property type="component" value="Chromosome"/>
</dbReference>
<name>B2A4R0_NATTJ</name>
<evidence type="ECO:0000256" key="1">
    <source>
        <dbReference type="ARBA" id="ARBA00022801"/>
    </source>
</evidence>
<dbReference type="AlphaFoldDB" id="B2A4R0"/>
<dbReference type="CDD" id="cd02696">
    <property type="entry name" value="MurNAc-LAA"/>
    <property type="match status" value="1"/>
</dbReference>
<dbReference type="Gene3D" id="3.40.630.40">
    <property type="entry name" value="Zn-dependent exopeptidases"/>
    <property type="match status" value="1"/>
</dbReference>
<dbReference type="InParanoid" id="B2A4R0"/>
<keyword evidence="2" id="KW-0472">Membrane</keyword>
<dbReference type="InterPro" id="IPR002508">
    <property type="entry name" value="MurNAc-LAA_cat"/>
</dbReference>
<evidence type="ECO:0000256" key="2">
    <source>
        <dbReference type="SAM" id="Phobius"/>
    </source>
</evidence>
<keyword evidence="5" id="KW-1185">Reference proteome</keyword>
<proteinExistence type="predicted"/>
<keyword evidence="2" id="KW-1133">Transmembrane helix</keyword>
<sequence>MILIMDKNKLVKYVKYSAIICLLILTAIIGFKFLNSRTEVQHGKEINISTDDYTEPFETIENVELPLQGLVIGVDPGHGSYDPGFFTEGVRESDIVLDISLKLRRLLEQGGAEVVMTRETDELMVENDNGTQREELRKRSKLFLNQDVDLYVSIHGNTVASPIWRGAQTFFYPEETEEAEENDNKCKNFNLAICIQDELQRVLANTDRPVRIGNYYILRELSKPGVLVEVGFLSNPHERKLLQDEEYQELIAWSIYLGIIKYHHTDM</sequence>
<protein>
    <submittedName>
        <fullName evidence="4">N-acetylmuramoyl-L-alanine amidase</fullName>
        <ecNumber evidence="4">3.5.1.28</ecNumber>
    </submittedName>
</protein>
<dbReference type="HOGENOM" id="CLU_014322_7_0_9"/>
<keyword evidence="2" id="KW-0812">Transmembrane</keyword>
<reference evidence="4 5" key="2">
    <citation type="journal article" date="2011" name="J. Bacteriol.">
        <title>Complete genome sequence of the anaerobic, halophilic alkalithermophile Natranaerobius thermophilus JW/NM-WN-LF.</title>
        <authorList>
            <person name="Zhao B."/>
            <person name="Mesbah N.M."/>
            <person name="Dalin E."/>
            <person name="Goodwin L."/>
            <person name="Nolan M."/>
            <person name="Pitluck S."/>
            <person name="Chertkov O."/>
            <person name="Brettin T.S."/>
            <person name="Han J."/>
            <person name="Larimer F.W."/>
            <person name="Land M.L."/>
            <person name="Hauser L."/>
            <person name="Kyrpides N."/>
            <person name="Wiegel J."/>
        </authorList>
    </citation>
    <scope>NUCLEOTIDE SEQUENCE [LARGE SCALE GENOMIC DNA]</scope>
    <source>
        <strain evidence="5">ATCC BAA-1301 / DSM 18059 / JW/NM-WN-LF</strain>
    </source>
</reference>
<dbReference type="SUPFAM" id="SSF53187">
    <property type="entry name" value="Zn-dependent exopeptidases"/>
    <property type="match status" value="1"/>
</dbReference>
<dbReference type="SMART" id="SM00646">
    <property type="entry name" value="Ami_3"/>
    <property type="match status" value="1"/>
</dbReference>
<gene>
    <name evidence="4" type="ordered locus">Nther_0233</name>
</gene>
<dbReference type="EMBL" id="CP001034">
    <property type="protein sequence ID" value="ACB83832.1"/>
    <property type="molecule type" value="Genomic_DNA"/>
</dbReference>
<dbReference type="InterPro" id="IPR050695">
    <property type="entry name" value="N-acetylmuramoyl_amidase_3"/>
</dbReference>